<comment type="function">
    <text evidence="7">Part of the MsrPQ system that repairs oxidized periplasmic proteins containing methionine sulfoxide residues (Met-O), using respiratory chain electrons. Thus protects these proteins from oxidative-stress damage caused by reactive species of oxygen and chlorine generated by the host defense mechanisms. MsrPQ is essential for the maintenance of envelope integrity under bleach stress, rescuing a wide series of structurally unrelated periplasmic proteins from methionine oxidation. MsrQ provides electrons for reduction to the reductase catalytic subunit MsrP, using the quinone pool of the respiratory chain.</text>
</comment>
<keyword evidence="5 7" id="KW-0408">Iron</keyword>
<dbReference type="PANTHER" id="PTHR36964:SF1">
    <property type="entry name" value="PROTEIN-METHIONINE-SULFOXIDE REDUCTASE HEME-BINDING SUBUNIT MSRQ"/>
    <property type="match status" value="1"/>
</dbReference>
<proteinExistence type="inferred from homology"/>
<dbReference type="GO" id="GO:0016679">
    <property type="term" value="F:oxidoreductase activity, acting on diphenols and related substances as donors"/>
    <property type="evidence" value="ECO:0007669"/>
    <property type="project" value="TreeGrafter"/>
</dbReference>
<dbReference type="InterPro" id="IPR013130">
    <property type="entry name" value="Fe3_Rdtase_TM_dom"/>
</dbReference>
<evidence type="ECO:0000256" key="6">
    <source>
        <dbReference type="ARBA" id="ARBA00023136"/>
    </source>
</evidence>
<feature type="domain" description="Ferric oxidoreductase" evidence="9">
    <location>
        <begin position="82"/>
        <end position="187"/>
    </location>
</feature>
<comment type="subunit">
    <text evidence="7">Heterodimer of a catalytic subunit (MsrP) and a heme-binding subunit (MsrQ).</text>
</comment>
<dbReference type="Proteomes" id="UP001152766">
    <property type="component" value="Unassembled WGS sequence"/>
</dbReference>
<dbReference type="RefSeq" id="WP_268148612.1">
    <property type="nucleotide sequence ID" value="NZ_JAPPUW010000005.1"/>
</dbReference>
<keyword evidence="11" id="KW-1185">Reference proteome</keyword>
<keyword evidence="4 7" id="KW-1133">Transmembrane helix</keyword>
<feature type="compositionally biased region" description="Low complexity" evidence="8">
    <location>
        <begin position="1"/>
        <end position="19"/>
    </location>
</feature>
<evidence type="ECO:0000256" key="2">
    <source>
        <dbReference type="ARBA" id="ARBA00022448"/>
    </source>
</evidence>
<dbReference type="InterPro" id="IPR022837">
    <property type="entry name" value="MsrQ-like"/>
</dbReference>
<dbReference type="AlphaFoldDB" id="A0A9X4R9V8"/>
<evidence type="ECO:0000256" key="3">
    <source>
        <dbReference type="ARBA" id="ARBA00022692"/>
    </source>
</evidence>
<keyword evidence="3 7" id="KW-0812">Transmembrane</keyword>
<dbReference type="GO" id="GO:0020037">
    <property type="term" value="F:heme binding"/>
    <property type="evidence" value="ECO:0007669"/>
    <property type="project" value="UniProtKB-UniRule"/>
</dbReference>
<comment type="cofactor">
    <cofactor evidence="7">
        <name>heme b</name>
        <dbReference type="ChEBI" id="CHEBI:60344"/>
    </cofactor>
    <text evidence="7">Binds 1 heme b (iron(II)-protoporphyrin IX) group per subunit.</text>
</comment>
<dbReference type="Pfam" id="PF01794">
    <property type="entry name" value="Ferric_reduct"/>
    <property type="match status" value="1"/>
</dbReference>
<keyword evidence="7" id="KW-1003">Cell membrane</keyword>
<evidence type="ECO:0000256" key="4">
    <source>
        <dbReference type="ARBA" id="ARBA00022989"/>
    </source>
</evidence>
<feature type="transmembrane region" description="Helical" evidence="7">
    <location>
        <begin position="78"/>
        <end position="99"/>
    </location>
</feature>
<dbReference type="EMBL" id="SGUG01000042">
    <property type="protein sequence ID" value="MDG0864823.1"/>
    <property type="molecule type" value="Genomic_DNA"/>
</dbReference>
<evidence type="ECO:0000256" key="8">
    <source>
        <dbReference type="SAM" id="MobiDB-lite"/>
    </source>
</evidence>
<comment type="similarity">
    <text evidence="7">Belongs to the MsrQ family.</text>
</comment>
<dbReference type="GO" id="GO:0030091">
    <property type="term" value="P:protein repair"/>
    <property type="evidence" value="ECO:0007669"/>
    <property type="project" value="UniProtKB-UniRule"/>
</dbReference>
<feature type="transmembrane region" description="Helical" evidence="7">
    <location>
        <begin position="144"/>
        <end position="163"/>
    </location>
</feature>
<keyword evidence="2 7" id="KW-0813">Transport</keyword>
<evidence type="ECO:0000313" key="10">
    <source>
        <dbReference type="EMBL" id="MDG0864823.1"/>
    </source>
</evidence>
<dbReference type="GO" id="GO:0009055">
    <property type="term" value="F:electron transfer activity"/>
    <property type="evidence" value="ECO:0007669"/>
    <property type="project" value="UniProtKB-UniRule"/>
</dbReference>
<dbReference type="HAMAP" id="MF_01207">
    <property type="entry name" value="MsrQ"/>
    <property type="match status" value="1"/>
</dbReference>
<gene>
    <name evidence="7" type="primary">msrQ</name>
    <name evidence="10" type="ORF">EXJ73_20395</name>
</gene>
<feature type="transmembrane region" description="Helical" evidence="7">
    <location>
        <begin position="205"/>
        <end position="220"/>
    </location>
</feature>
<evidence type="ECO:0000259" key="9">
    <source>
        <dbReference type="Pfam" id="PF01794"/>
    </source>
</evidence>
<feature type="transmembrane region" description="Helical" evidence="7">
    <location>
        <begin position="106"/>
        <end position="124"/>
    </location>
</feature>
<dbReference type="GO" id="GO:0005886">
    <property type="term" value="C:plasma membrane"/>
    <property type="evidence" value="ECO:0007669"/>
    <property type="project" value="UniProtKB-SubCell"/>
</dbReference>
<feature type="transmembrane region" description="Helical" evidence="7">
    <location>
        <begin position="175"/>
        <end position="193"/>
    </location>
</feature>
<reference evidence="10" key="1">
    <citation type="submission" date="2019-02" db="EMBL/GenBank/DDBJ databases">
        <title>Draft genome of the type strain Pelomonas aquatica CCUG 52575T.</title>
        <authorList>
            <person name="Gomila M."/>
            <person name="Lalucat J."/>
        </authorList>
    </citation>
    <scope>NUCLEOTIDE SEQUENCE</scope>
    <source>
        <strain evidence="10">CCUG 52575</strain>
    </source>
</reference>
<dbReference type="GO" id="GO:0046872">
    <property type="term" value="F:metal ion binding"/>
    <property type="evidence" value="ECO:0007669"/>
    <property type="project" value="UniProtKB-KW"/>
</dbReference>
<accession>A0A9X4R9V8</accession>
<comment type="cofactor">
    <cofactor evidence="7">
        <name>FMN</name>
        <dbReference type="ChEBI" id="CHEBI:58210"/>
    </cofactor>
    <text evidence="7">Binds 1 FMN per subunit.</text>
</comment>
<keyword evidence="7" id="KW-0349">Heme</keyword>
<feature type="region of interest" description="Disordered" evidence="8">
    <location>
        <begin position="1"/>
        <end position="22"/>
    </location>
</feature>
<keyword evidence="7" id="KW-0249">Electron transport</keyword>
<evidence type="ECO:0000256" key="1">
    <source>
        <dbReference type="ARBA" id="ARBA00004141"/>
    </source>
</evidence>
<comment type="caution">
    <text evidence="10">The sequence shown here is derived from an EMBL/GenBank/DDBJ whole genome shotgun (WGS) entry which is preliminary data.</text>
</comment>
<keyword evidence="6 7" id="KW-0472">Membrane</keyword>
<protein>
    <recommendedName>
        <fullName evidence="7">Protein-methionine-sulfoxide reductase heme-binding subunit MsrQ</fullName>
    </recommendedName>
    <alternativeName>
        <fullName evidence="7">Flavocytochrome MsrQ</fullName>
    </alternativeName>
</protein>
<comment type="subcellular location">
    <subcellularLocation>
        <location evidence="7">Cell membrane</location>
        <topology evidence="7">Multi-pass membrane protein</topology>
    </subcellularLocation>
    <subcellularLocation>
        <location evidence="1">Membrane</location>
        <topology evidence="1">Multi-pass membrane protein</topology>
    </subcellularLocation>
</comment>
<keyword evidence="7" id="KW-0479">Metal-binding</keyword>
<dbReference type="PANTHER" id="PTHR36964">
    <property type="entry name" value="PROTEIN-METHIONINE-SULFOXIDE REDUCTASE HEME-BINDING SUBUNIT MSRQ"/>
    <property type="match status" value="1"/>
</dbReference>
<evidence type="ECO:0000256" key="7">
    <source>
        <dbReference type="HAMAP-Rule" id="MF_01207"/>
    </source>
</evidence>
<feature type="transmembrane region" description="Helical" evidence="7">
    <location>
        <begin position="40"/>
        <end position="58"/>
    </location>
</feature>
<evidence type="ECO:0000313" key="11">
    <source>
        <dbReference type="Proteomes" id="UP001152766"/>
    </source>
</evidence>
<sequence>MKLLLSTAPQASASLPAPSGGRTARGLVQAALLSRAAKPLLFIACLLPLAWLVYGAFANQLGANPAEALIRRLGDWTLRGLMIALAITPLRELSGLAALARFRRMLGLFTFSYASLHLLAYGWLDMGLDFGDIGRDIAKRPFILMGFTAWLLLLPLAATSFNRAIRLLGAKRWQALHKAVYAISVIALMHFIWMRAGKHNFAEPAVYGVILAALLGWRVYRRLRGKKPRLG</sequence>
<keyword evidence="7" id="KW-0285">Flavoprotein</keyword>
<keyword evidence="7" id="KW-0288">FMN</keyword>
<name>A0A9X4R9V8_9BURK</name>
<organism evidence="10 11">
    <name type="scientific">Pelomonas aquatica</name>
    <dbReference type="NCBI Taxonomy" id="431058"/>
    <lineage>
        <taxon>Bacteria</taxon>
        <taxon>Pseudomonadati</taxon>
        <taxon>Pseudomonadota</taxon>
        <taxon>Betaproteobacteria</taxon>
        <taxon>Burkholderiales</taxon>
        <taxon>Sphaerotilaceae</taxon>
        <taxon>Roseateles</taxon>
    </lineage>
</organism>
<dbReference type="GO" id="GO:0010181">
    <property type="term" value="F:FMN binding"/>
    <property type="evidence" value="ECO:0007669"/>
    <property type="project" value="UniProtKB-UniRule"/>
</dbReference>
<evidence type="ECO:0000256" key="5">
    <source>
        <dbReference type="ARBA" id="ARBA00023004"/>
    </source>
</evidence>